<comment type="caution">
    <text evidence="1">The sequence shown here is derived from an EMBL/GenBank/DDBJ whole genome shotgun (WGS) entry which is preliminary data.</text>
</comment>
<organism evidence="1 2">
    <name type="scientific">Halocaridina rubra</name>
    <name type="common">Hawaiian red shrimp</name>
    <dbReference type="NCBI Taxonomy" id="373956"/>
    <lineage>
        <taxon>Eukaryota</taxon>
        <taxon>Metazoa</taxon>
        <taxon>Ecdysozoa</taxon>
        <taxon>Arthropoda</taxon>
        <taxon>Crustacea</taxon>
        <taxon>Multicrustacea</taxon>
        <taxon>Malacostraca</taxon>
        <taxon>Eumalacostraca</taxon>
        <taxon>Eucarida</taxon>
        <taxon>Decapoda</taxon>
        <taxon>Pleocyemata</taxon>
        <taxon>Caridea</taxon>
        <taxon>Atyoidea</taxon>
        <taxon>Atyidae</taxon>
        <taxon>Halocaridina</taxon>
    </lineage>
</organism>
<protein>
    <submittedName>
        <fullName evidence="1">Uncharacterized protein</fullName>
    </submittedName>
</protein>
<proteinExistence type="predicted"/>
<reference evidence="1 2" key="1">
    <citation type="submission" date="2023-11" db="EMBL/GenBank/DDBJ databases">
        <title>Halocaridina rubra genome assembly.</title>
        <authorList>
            <person name="Smith C."/>
        </authorList>
    </citation>
    <scope>NUCLEOTIDE SEQUENCE [LARGE SCALE GENOMIC DNA]</scope>
    <source>
        <strain evidence="1">EP-1</strain>
        <tissue evidence="1">Whole</tissue>
    </source>
</reference>
<name>A0AAN8WJ78_HALRR</name>
<dbReference type="Proteomes" id="UP001381693">
    <property type="component" value="Unassembled WGS sequence"/>
</dbReference>
<accession>A0AAN8WJ78</accession>
<evidence type="ECO:0000313" key="1">
    <source>
        <dbReference type="EMBL" id="KAK7067036.1"/>
    </source>
</evidence>
<keyword evidence="2" id="KW-1185">Reference proteome</keyword>
<dbReference type="EMBL" id="JAXCGZ010018946">
    <property type="protein sequence ID" value="KAK7067036.1"/>
    <property type="molecule type" value="Genomic_DNA"/>
</dbReference>
<sequence>MEDAMENGDNIASHSPKNLQSLAMEEIIDMIIRKVFPCSVTYLWPDVYPVSRIYGESNRNVIDERYKDVRHLDMILMCSKEREPTLVPHKKALLEKLSQISCWFNENELLGSASSHIRKQIREAMTKKLELIDPLSHIPLFKFLLELLFASKVGGCADAAQFPFIPKVNCELWRKDCPHFTKIVQSFTPFQVEELSTHHIKFGSPEVLLVIIENSPCLKRVDLHHNICEEVLISLKMNSPNIESFQMDKCLGAVLVPIGELYRTFFRGMDYSAVMEFAENRPRSERHKQLTFQNLRFINFGRMNDVDKPRKNESLSIFIYVLLHFYSHTMNVICGPLHSFSPIRSSGLPHCLMNSVYNVRSCSLNGLLKWYSWSSPSKTDIELPVKCVHQVSLIQRSSEYTLLDNLLAGSHEGSIKKASLQELISFSRSFLSKLDCQTLYLYILQQPFRRISMDNSYKSFFYDVGCTLTSFHIFIEGNINLNSLCDILSLCPNLEMLRIKVSMMHVSSESILKLKKSLLRLHSLTVHSTERSAPSVHDFIELLLKNSPELCSLSLVLCDQPCEWLMSLAYSKMLDRIRTLRLSFRNFNFTLRDLTEYGNTENVGISFYVYLIELLTQLKELQLGSLPHATFIQLKQIYAKSDLSLNVWSVPRHNMEWYGGYMHSYF</sequence>
<evidence type="ECO:0000313" key="2">
    <source>
        <dbReference type="Proteomes" id="UP001381693"/>
    </source>
</evidence>
<gene>
    <name evidence="1" type="ORF">SK128_002353</name>
</gene>
<dbReference type="AlphaFoldDB" id="A0AAN8WJ78"/>